<evidence type="ECO:0000313" key="2">
    <source>
        <dbReference type="EMBL" id="MFC0672944.1"/>
    </source>
</evidence>
<sequence length="372" mass="39972">MKLPWLTPALEPDGPYLSVYLDTTRTDQRAADELASRWAQQRGSLRSAGAPEALLAEVEETVLSPSRVGGRHGRAVLATADQGIVLDRVLPAPPLAESATWSERPLLLPLMQLTQFAVSQLLIEADRSGADLHLRAPENPSIPQSENVLDGDARVDGGHDELHKTGRGGGSQHGWRSDNFEARVEDSWERNAEAVAETVRRLVVRHRPQMVLATGDVRALSLLKDELGPEVLGLLTEIPGGTRGQSLERPSFREAVLEATRAHIARTQRDLAARFTEEQGRGGTSVAGADEVRQALGRGQVEELIFVTGQEPVGIEDLLTTAIRTDAGISALADGVVAIPEGVGALLRWRDGATPSNGLGSMTGDARREHAI</sequence>
<keyword evidence="3" id="KW-1185">Reference proteome</keyword>
<dbReference type="Proteomes" id="UP001589793">
    <property type="component" value="Unassembled WGS sequence"/>
</dbReference>
<gene>
    <name evidence="2" type="ORF">ACFFF6_03120</name>
</gene>
<accession>A0ABV6R7H7</accession>
<keyword evidence="2" id="KW-0378">Hydrolase</keyword>
<evidence type="ECO:0000256" key="1">
    <source>
        <dbReference type="SAM" id="MobiDB-lite"/>
    </source>
</evidence>
<reference evidence="2 3" key="1">
    <citation type="submission" date="2024-09" db="EMBL/GenBank/DDBJ databases">
        <authorList>
            <person name="Sun Q."/>
            <person name="Mori K."/>
        </authorList>
    </citation>
    <scope>NUCLEOTIDE SEQUENCE [LARGE SCALE GENOMIC DNA]</scope>
    <source>
        <strain evidence="2 3">CICC 10874</strain>
    </source>
</reference>
<organism evidence="2 3">
    <name type="scientific">Brachybacterium hainanense</name>
    <dbReference type="NCBI Taxonomy" id="1541174"/>
    <lineage>
        <taxon>Bacteria</taxon>
        <taxon>Bacillati</taxon>
        <taxon>Actinomycetota</taxon>
        <taxon>Actinomycetes</taxon>
        <taxon>Micrococcales</taxon>
        <taxon>Dermabacteraceae</taxon>
        <taxon>Brachybacterium</taxon>
    </lineage>
</organism>
<proteinExistence type="predicted"/>
<feature type="region of interest" description="Disordered" evidence="1">
    <location>
        <begin position="156"/>
        <end position="177"/>
    </location>
</feature>
<dbReference type="InterPro" id="IPR040701">
    <property type="entry name" value="Bact_RF_family2"/>
</dbReference>
<name>A0ABV6R7H7_9MICO</name>
<protein>
    <submittedName>
        <fullName evidence="2">Vms1/Ankzf1 family peptidyl-tRNA hydrolase</fullName>
    </submittedName>
</protein>
<dbReference type="EMBL" id="JBHLSV010000003">
    <property type="protein sequence ID" value="MFC0672944.1"/>
    <property type="molecule type" value="Genomic_DNA"/>
</dbReference>
<comment type="caution">
    <text evidence="2">The sequence shown here is derived from an EMBL/GenBank/DDBJ whole genome shotgun (WGS) entry which is preliminary data.</text>
</comment>
<dbReference type="RefSeq" id="WP_376978127.1">
    <property type="nucleotide sequence ID" value="NZ_JBHLSV010000003.1"/>
</dbReference>
<dbReference type="GO" id="GO:0016787">
    <property type="term" value="F:hydrolase activity"/>
    <property type="evidence" value="ECO:0007669"/>
    <property type="project" value="UniProtKB-KW"/>
</dbReference>
<evidence type="ECO:0000313" key="3">
    <source>
        <dbReference type="Proteomes" id="UP001589793"/>
    </source>
</evidence>
<dbReference type="Pfam" id="PF18844">
    <property type="entry name" value="baeRF_family2"/>
    <property type="match status" value="1"/>
</dbReference>